<evidence type="ECO:0000313" key="6">
    <source>
        <dbReference type="Proteomes" id="UP000054869"/>
    </source>
</evidence>
<gene>
    <name evidence="5" type="ORF">Llan_1238</name>
</gene>
<dbReference type="InterPro" id="IPR050641">
    <property type="entry name" value="RIFMO-like"/>
</dbReference>
<proteinExistence type="predicted"/>
<dbReference type="Gene3D" id="3.30.70.2450">
    <property type="match status" value="1"/>
</dbReference>
<dbReference type="Gene3D" id="3.50.50.60">
    <property type="entry name" value="FAD/NAD(P)-binding domain"/>
    <property type="match status" value="1"/>
</dbReference>
<dbReference type="PANTHER" id="PTHR43004">
    <property type="entry name" value="TRK SYSTEM POTASSIUM UPTAKE PROTEIN"/>
    <property type="match status" value="1"/>
</dbReference>
<dbReference type="STRING" id="45067.Llan_1238"/>
<dbReference type="PANTHER" id="PTHR43004:SF19">
    <property type="entry name" value="BINDING MONOOXYGENASE, PUTATIVE (JCVI)-RELATED"/>
    <property type="match status" value="1"/>
</dbReference>
<comment type="caution">
    <text evidence="5">The sequence shown here is derived from an EMBL/GenBank/DDBJ whole genome shotgun (WGS) entry which is preliminary data.</text>
</comment>
<keyword evidence="6" id="KW-1185">Reference proteome</keyword>
<evidence type="ECO:0000256" key="3">
    <source>
        <dbReference type="ARBA" id="ARBA00022827"/>
    </source>
</evidence>
<dbReference type="RefSeq" id="WP_028373620.1">
    <property type="nucleotide sequence ID" value="NZ_CAAAJD010000020.1"/>
</dbReference>
<dbReference type="SUPFAM" id="SSF51905">
    <property type="entry name" value="FAD/NAD(P)-binding domain"/>
    <property type="match status" value="1"/>
</dbReference>
<dbReference type="EC" id="1.14.13.50" evidence="5"/>
<dbReference type="GO" id="GO:0018677">
    <property type="term" value="F:pentachlorophenol monooxygenase activity"/>
    <property type="evidence" value="ECO:0007669"/>
    <property type="project" value="UniProtKB-EC"/>
</dbReference>
<feature type="domain" description="FAD-binding" evidence="4">
    <location>
        <begin position="12"/>
        <end position="173"/>
    </location>
</feature>
<protein>
    <submittedName>
        <fullName evidence="5">FAD dependent oxidoreductase</fullName>
        <ecNumber evidence="5">1.14.13.50</ecNumber>
    </submittedName>
</protein>
<dbReference type="AlphaFoldDB" id="A0A0W0VR80"/>
<dbReference type="InterPro" id="IPR002938">
    <property type="entry name" value="FAD-bd"/>
</dbReference>
<dbReference type="Pfam" id="PF01494">
    <property type="entry name" value="FAD_binding_3"/>
    <property type="match status" value="1"/>
</dbReference>
<dbReference type="EMBL" id="LNYI01000027">
    <property type="protein sequence ID" value="KTD22297.1"/>
    <property type="molecule type" value="Genomic_DNA"/>
</dbReference>
<evidence type="ECO:0000256" key="1">
    <source>
        <dbReference type="ARBA" id="ARBA00001974"/>
    </source>
</evidence>
<organism evidence="5 6">
    <name type="scientific">Legionella lansingensis</name>
    <dbReference type="NCBI Taxonomy" id="45067"/>
    <lineage>
        <taxon>Bacteria</taxon>
        <taxon>Pseudomonadati</taxon>
        <taxon>Pseudomonadota</taxon>
        <taxon>Gammaproteobacteria</taxon>
        <taxon>Legionellales</taxon>
        <taxon>Legionellaceae</taxon>
        <taxon>Legionella</taxon>
    </lineage>
</organism>
<keyword evidence="2" id="KW-0285">Flavoprotein</keyword>
<dbReference type="PRINTS" id="PR00420">
    <property type="entry name" value="RNGMNOXGNASE"/>
</dbReference>
<keyword evidence="3" id="KW-0274">FAD</keyword>
<dbReference type="eggNOG" id="COG0654">
    <property type="taxonomic scope" value="Bacteria"/>
</dbReference>
<dbReference type="Proteomes" id="UP000054869">
    <property type="component" value="Unassembled WGS sequence"/>
</dbReference>
<evidence type="ECO:0000259" key="4">
    <source>
        <dbReference type="Pfam" id="PF01494"/>
    </source>
</evidence>
<keyword evidence="5" id="KW-0560">Oxidoreductase</keyword>
<evidence type="ECO:0000256" key="2">
    <source>
        <dbReference type="ARBA" id="ARBA00022630"/>
    </source>
</evidence>
<dbReference type="PATRIC" id="fig|45067.4.peg.1299"/>
<sequence>MFKFSKFNFGLYLIGCDGAHSFVRQNNTFISKGKKYPSHYIIADVLVEGNFNPEHWYFFLAKHGFASISGLPDKRWGVLVSLPKKEALYERGKQPTLDELQSYFDNLSAIPGKLSDLRWISHFHTYLKSVDNRKQGRVILCGDAAHQVSPLTSLGMNSGLLYAGNLGWKLALVC</sequence>
<accession>A0A0W0VR80</accession>
<dbReference type="OrthoDB" id="8672648at2"/>
<reference evidence="5 6" key="1">
    <citation type="submission" date="2015-11" db="EMBL/GenBank/DDBJ databases">
        <title>Genomic analysis of 38 Legionella species identifies large and diverse effector repertoires.</title>
        <authorList>
            <person name="Burstein D."/>
            <person name="Amaro F."/>
            <person name="Zusman T."/>
            <person name="Lifshitz Z."/>
            <person name="Cohen O."/>
            <person name="Gilbert J.A."/>
            <person name="Pupko T."/>
            <person name="Shuman H.A."/>
            <person name="Segal G."/>
        </authorList>
    </citation>
    <scope>NUCLEOTIDE SEQUENCE [LARGE SCALE GENOMIC DNA]</scope>
    <source>
        <strain evidence="5 6">ATCC 49751</strain>
    </source>
</reference>
<comment type="cofactor">
    <cofactor evidence="1">
        <name>FAD</name>
        <dbReference type="ChEBI" id="CHEBI:57692"/>
    </cofactor>
</comment>
<dbReference type="GO" id="GO:0071949">
    <property type="term" value="F:FAD binding"/>
    <property type="evidence" value="ECO:0007669"/>
    <property type="project" value="InterPro"/>
</dbReference>
<dbReference type="InterPro" id="IPR036188">
    <property type="entry name" value="FAD/NAD-bd_sf"/>
</dbReference>
<name>A0A0W0VR80_9GAMM</name>
<evidence type="ECO:0000313" key="5">
    <source>
        <dbReference type="EMBL" id="KTD22297.1"/>
    </source>
</evidence>